<dbReference type="Proteomes" id="UP000642070">
    <property type="component" value="Unassembled WGS sequence"/>
</dbReference>
<dbReference type="EMBL" id="BMPI01000163">
    <property type="protein sequence ID" value="GGM90777.1"/>
    <property type="molecule type" value="Genomic_DNA"/>
</dbReference>
<dbReference type="InterPro" id="IPR043129">
    <property type="entry name" value="ATPase_NBD"/>
</dbReference>
<evidence type="ECO:0000313" key="1">
    <source>
        <dbReference type="EMBL" id="GGM90777.1"/>
    </source>
</evidence>
<dbReference type="SUPFAM" id="SSF53067">
    <property type="entry name" value="Actin-like ATPase domain"/>
    <property type="match status" value="1"/>
</dbReference>
<dbReference type="InterPro" id="IPR006230">
    <property type="entry name" value="MutL"/>
</dbReference>
<evidence type="ECO:0008006" key="3">
    <source>
        <dbReference type="Google" id="ProtNLM"/>
    </source>
</evidence>
<reference evidence="1" key="1">
    <citation type="journal article" date="2014" name="Int. J. Syst. Evol. Microbiol.">
        <title>Complete genome sequence of Corynebacterium casei LMG S-19264T (=DSM 44701T), isolated from a smear-ripened cheese.</title>
        <authorList>
            <consortium name="US DOE Joint Genome Institute (JGI-PGF)"/>
            <person name="Walter F."/>
            <person name="Albersmeier A."/>
            <person name="Kalinowski J."/>
            <person name="Ruckert C."/>
        </authorList>
    </citation>
    <scope>NUCLEOTIDE SEQUENCE</scope>
    <source>
        <strain evidence="1">JCM 19831</strain>
    </source>
</reference>
<keyword evidence="2" id="KW-1185">Reference proteome</keyword>
<comment type="caution">
    <text evidence="1">The sequence shown here is derived from an EMBL/GenBank/DDBJ whole genome shotgun (WGS) entry which is preliminary data.</text>
</comment>
<sequence>MLVACLDVGSTDTKLAVVDVGDGTLVATASHPTTAGTDVLDGVDALLAGCGPVRRVYCCSSAGGGLRLAVVGQEALVSADAAHRVALSAGARVVHVAAGRQTPDGLRTVRAARPDVLLLVGGTDGGDPDTLLHNARRLAAARWRVPVVVAGNADARDEVTALLTARGLPVAATGNVLPRIGVLDPVPARAAIREVFLRHVIGGKRLSRGPRFARLVSAATPDAVLTGVGLYADQLPGDLLVVDVGGATTDVYSALVPDETAGAAVAGRLWRARTVEGDLGVRWNVDGILAAAAAEKVTGGDDTLGRAAAACVVAVRRHARAGRDLRNVVSVVASGGVFRHAEPHAAAAALAPTLHDHAGGWALPRAPHVAVDRDYVLAPAGLLAADHPDAAAALLRRHLHRP</sequence>
<organism evidence="1 2">
    <name type="scientific">Dactylosporangium sucinum</name>
    <dbReference type="NCBI Taxonomy" id="1424081"/>
    <lineage>
        <taxon>Bacteria</taxon>
        <taxon>Bacillati</taxon>
        <taxon>Actinomycetota</taxon>
        <taxon>Actinomycetes</taxon>
        <taxon>Micromonosporales</taxon>
        <taxon>Micromonosporaceae</taxon>
        <taxon>Dactylosporangium</taxon>
    </lineage>
</organism>
<dbReference type="Pfam" id="PF13941">
    <property type="entry name" value="MutL"/>
    <property type="match status" value="2"/>
</dbReference>
<reference evidence="1" key="2">
    <citation type="submission" date="2020-09" db="EMBL/GenBank/DDBJ databases">
        <authorList>
            <person name="Sun Q."/>
            <person name="Ohkuma M."/>
        </authorList>
    </citation>
    <scope>NUCLEOTIDE SEQUENCE</scope>
    <source>
        <strain evidence="1">JCM 19831</strain>
    </source>
</reference>
<dbReference type="AlphaFoldDB" id="A0A917UI73"/>
<gene>
    <name evidence="1" type="ORF">GCM10007977_111000</name>
</gene>
<evidence type="ECO:0000313" key="2">
    <source>
        <dbReference type="Proteomes" id="UP000642070"/>
    </source>
</evidence>
<protein>
    <recommendedName>
        <fullName evidence="3">Glutamate mutase</fullName>
    </recommendedName>
</protein>
<proteinExistence type="predicted"/>
<accession>A0A917UI73</accession>
<name>A0A917UI73_9ACTN</name>